<sequence length="499" mass="56347">MYLFRAVNLASKVYQWKSSRNLLSLAIPVAYSLYIVISCSKSRQQHKKSPPKVAFSLPLFGHNLYMLFFSSRFLDWCTETYGELFDLNLMGKTVTIASGQCALEVLKADHRVLSTVEGTIIGKLPFAPYPNALTIVYADILHLDYIIDRTVLDMLHKEGAGMIRRTIVKSNMPELMERMIAGFDYGLGCFASDSVAAPIGDPIHFFRKLTTSMAAPCLFGREVGSDPVLLSSLPNFIVCLMKNTGCYYLAPRIFHRFLTPFLFNVQYYFQIGHSRLQPIIYRRRAKMAEATARRESHNLEMDILQRLLECVKSDGTQYNDEEITQSLMVLSFVAVHVTSSNMAMTFYWLLARPDLKKRLEMEIKEILGDGPITEEGLDKMEFLNSFLHETLRHSQDIVSNRKKALMDFNFINGYQILKGCVIETANRQLNMGLYAGASTAEKFSPSITKGHLLTRPTKKFVTFGVGKNVCPVMPAKFRIKSIHGGSPNKNSLDTVVTGL</sequence>
<dbReference type="InterPro" id="IPR002403">
    <property type="entry name" value="Cyt_P450_E_grp-IV"/>
</dbReference>
<evidence type="ECO:0000256" key="12">
    <source>
        <dbReference type="SAM" id="Phobius"/>
    </source>
</evidence>
<dbReference type="GO" id="GO:0004497">
    <property type="term" value="F:monooxygenase activity"/>
    <property type="evidence" value="ECO:0007669"/>
    <property type="project" value="UniProtKB-KW"/>
</dbReference>
<dbReference type="Gene3D" id="1.10.630.10">
    <property type="entry name" value="Cytochrome P450"/>
    <property type="match status" value="1"/>
</dbReference>
<evidence type="ECO:0000313" key="14">
    <source>
        <dbReference type="Proteomes" id="UP000605846"/>
    </source>
</evidence>
<reference evidence="13" key="1">
    <citation type="submission" date="2020-01" db="EMBL/GenBank/DDBJ databases">
        <title>Genome Sequencing of Three Apophysomyces-Like Fungal Strains Confirms a Novel Fungal Genus in the Mucoromycota with divergent Burkholderia-like Endosymbiotic Bacteria.</title>
        <authorList>
            <person name="Stajich J.E."/>
            <person name="Macias A.M."/>
            <person name="Carter-House D."/>
            <person name="Lovett B."/>
            <person name="Kasson L.R."/>
            <person name="Berry K."/>
            <person name="Grigoriev I."/>
            <person name="Chang Y."/>
            <person name="Spatafora J."/>
            <person name="Kasson M.T."/>
        </authorList>
    </citation>
    <scope>NUCLEOTIDE SEQUENCE</scope>
    <source>
        <strain evidence="13">NRRL A-21654</strain>
    </source>
</reference>
<comment type="caution">
    <text evidence="13">The sequence shown here is derived from an EMBL/GenBank/DDBJ whole genome shotgun (WGS) entry which is preliminary data.</text>
</comment>
<dbReference type="Pfam" id="PF00067">
    <property type="entry name" value="p450"/>
    <property type="match status" value="1"/>
</dbReference>
<dbReference type="Proteomes" id="UP000605846">
    <property type="component" value="Unassembled WGS sequence"/>
</dbReference>
<dbReference type="GO" id="GO:0016705">
    <property type="term" value="F:oxidoreductase activity, acting on paired donors, with incorporation or reduction of molecular oxygen"/>
    <property type="evidence" value="ECO:0007669"/>
    <property type="project" value="InterPro"/>
</dbReference>
<evidence type="ECO:0000256" key="5">
    <source>
        <dbReference type="ARBA" id="ARBA00022692"/>
    </source>
</evidence>
<dbReference type="PRINTS" id="PR00465">
    <property type="entry name" value="EP450IV"/>
</dbReference>
<keyword evidence="8 11" id="KW-0408">Iron</keyword>
<dbReference type="EMBL" id="JABAYA010000138">
    <property type="protein sequence ID" value="KAF7723855.1"/>
    <property type="molecule type" value="Genomic_DNA"/>
</dbReference>
<keyword evidence="4 11" id="KW-0349">Heme</keyword>
<evidence type="ECO:0000256" key="2">
    <source>
        <dbReference type="ARBA" id="ARBA00004370"/>
    </source>
</evidence>
<comment type="cofactor">
    <cofactor evidence="1 11">
        <name>heme</name>
        <dbReference type="ChEBI" id="CHEBI:30413"/>
    </cofactor>
</comment>
<evidence type="ECO:0000256" key="9">
    <source>
        <dbReference type="ARBA" id="ARBA00023033"/>
    </source>
</evidence>
<evidence type="ECO:0000256" key="6">
    <source>
        <dbReference type="ARBA" id="ARBA00022723"/>
    </source>
</evidence>
<keyword evidence="9" id="KW-0503">Monooxygenase</keyword>
<keyword evidence="5 12" id="KW-0812">Transmembrane</keyword>
<evidence type="ECO:0000256" key="4">
    <source>
        <dbReference type="ARBA" id="ARBA00022617"/>
    </source>
</evidence>
<evidence type="ECO:0000313" key="13">
    <source>
        <dbReference type="EMBL" id="KAF7723855.1"/>
    </source>
</evidence>
<evidence type="ECO:0000256" key="7">
    <source>
        <dbReference type="ARBA" id="ARBA00022989"/>
    </source>
</evidence>
<keyword evidence="7 12" id="KW-1133">Transmembrane helix</keyword>
<keyword evidence="6 11" id="KW-0479">Metal-binding</keyword>
<dbReference type="GO" id="GO:0016020">
    <property type="term" value="C:membrane"/>
    <property type="evidence" value="ECO:0007669"/>
    <property type="project" value="UniProtKB-SubCell"/>
</dbReference>
<dbReference type="GO" id="GO:0005506">
    <property type="term" value="F:iron ion binding"/>
    <property type="evidence" value="ECO:0007669"/>
    <property type="project" value="InterPro"/>
</dbReference>
<protein>
    <recommendedName>
        <fullName evidence="15">Cytochrome P450</fullName>
    </recommendedName>
</protein>
<keyword evidence="10 12" id="KW-0472">Membrane</keyword>
<keyword evidence="14" id="KW-1185">Reference proteome</keyword>
<evidence type="ECO:0000256" key="1">
    <source>
        <dbReference type="ARBA" id="ARBA00001971"/>
    </source>
</evidence>
<dbReference type="SUPFAM" id="SSF48264">
    <property type="entry name" value="Cytochrome P450"/>
    <property type="match status" value="1"/>
</dbReference>
<comment type="subcellular location">
    <subcellularLocation>
        <location evidence="2">Membrane</location>
    </subcellularLocation>
</comment>
<gene>
    <name evidence="13" type="ORF">EC973_001581</name>
</gene>
<dbReference type="AlphaFoldDB" id="A0A8H7BNU1"/>
<dbReference type="PANTHER" id="PTHR46206:SF5">
    <property type="entry name" value="P450, PUTATIVE (EUROFUNG)-RELATED"/>
    <property type="match status" value="1"/>
</dbReference>
<accession>A0A8H7BNU1</accession>
<evidence type="ECO:0000256" key="8">
    <source>
        <dbReference type="ARBA" id="ARBA00023004"/>
    </source>
</evidence>
<dbReference type="InterPro" id="IPR036396">
    <property type="entry name" value="Cyt_P450_sf"/>
</dbReference>
<feature type="transmembrane region" description="Helical" evidence="12">
    <location>
        <begin position="21"/>
        <end position="37"/>
    </location>
</feature>
<evidence type="ECO:0000256" key="3">
    <source>
        <dbReference type="ARBA" id="ARBA00010617"/>
    </source>
</evidence>
<evidence type="ECO:0000256" key="10">
    <source>
        <dbReference type="ARBA" id="ARBA00023136"/>
    </source>
</evidence>
<evidence type="ECO:0000256" key="11">
    <source>
        <dbReference type="PIRSR" id="PIRSR602403-1"/>
    </source>
</evidence>
<name>A0A8H7BNU1_9FUNG</name>
<evidence type="ECO:0008006" key="15">
    <source>
        <dbReference type="Google" id="ProtNLM"/>
    </source>
</evidence>
<dbReference type="PANTHER" id="PTHR46206">
    <property type="entry name" value="CYTOCHROME P450"/>
    <property type="match status" value="1"/>
</dbReference>
<comment type="similarity">
    <text evidence="3">Belongs to the cytochrome P450 family.</text>
</comment>
<keyword evidence="9" id="KW-0560">Oxidoreductase</keyword>
<feature type="binding site" description="axial binding residue" evidence="11">
    <location>
        <position position="470"/>
    </location>
    <ligand>
        <name>heme</name>
        <dbReference type="ChEBI" id="CHEBI:30413"/>
    </ligand>
    <ligandPart>
        <name>Fe</name>
        <dbReference type="ChEBI" id="CHEBI:18248"/>
    </ligandPart>
</feature>
<dbReference type="OrthoDB" id="1844152at2759"/>
<dbReference type="InterPro" id="IPR001128">
    <property type="entry name" value="Cyt_P450"/>
</dbReference>
<dbReference type="GO" id="GO:0020037">
    <property type="term" value="F:heme binding"/>
    <property type="evidence" value="ECO:0007669"/>
    <property type="project" value="InterPro"/>
</dbReference>
<organism evidence="13 14">
    <name type="scientific">Apophysomyces ossiformis</name>
    <dbReference type="NCBI Taxonomy" id="679940"/>
    <lineage>
        <taxon>Eukaryota</taxon>
        <taxon>Fungi</taxon>
        <taxon>Fungi incertae sedis</taxon>
        <taxon>Mucoromycota</taxon>
        <taxon>Mucoromycotina</taxon>
        <taxon>Mucoromycetes</taxon>
        <taxon>Mucorales</taxon>
        <taxon>Mucorineae</taxon>
        <taxon>Mucoraceae</taxon>
        <taxon>Apophysomyces</taxon>
    </lineage>
</organism>
<proteinExistence type="inferred from homology"/>